<dbReference type="Gene3D" id="3.30.420.10">
    <property type="entry name" value="Ribonuclease H-like superfamily/Ribonuclease H"/>
    <property type="match status" value="1"/>
</dbReference>
<evidence type="ECO:0000256" key="3">
    <source>
        <dbReference type="ARBA" id="ARBA00004496"/>
    </source>
</evidence>
<keyword evidence="7" id="KW-0479">Metal-binding</keyword>
<organism evidence="11">
    <name type="scientific">viral metagenome</name>
    <dbReference type="NCBI Taxonomy" id="1070528"/>
    <lineage>
        <taxon>unclassified sequences</taxon>
        <taxon>metagenomes</taxon>
        <taxon>organismal metagenomes</taxon>
    </lineage>
</organism>
<evidence type="ECO:0000259" key="10">
    <source>
        <dbReference type="PROSITE" id="PS51975"/>
    </source>
</evidence>
<dbReference type="GO" id="GO:0043137">
    <property type="term" value="P:DNA replication, removal of RNA primer"/>
    <property type="evidence" value="ECO:0007669"/>
    <property type="project" value="TreeGrafter"/>
</dbReference>
<evidence type="ECO:0000256" key="2">
    <source>
        <dbReference type="ARBA" id="ARBA00004065"/>
    </source>
</evidence>
<dbReference type="PANTHER" id="PTHR10954:SF23">
    <property type="entry name" value="RIBONUCLEASE"/>
    <property type="match status" value="1"/>
</dbReference>
<comment type="catalytic activity">
    <reaction evidence="1">
        <text>Endonucleolytic cleavage to 5'-phosphomonoester.</text>
        <dbReference type="EC" id="3.1.26.4"/>
    </reaction>
</comment>
<evidence type="ECO:0000256" key="9">
    <source>
        <dbReference type="ARBA" id="ARBA00022801"/>
    </source>
</evidence>
<reference evidence="11" key="1">
    <citation type="journal article" date="2020" name="Nature">
        <title>Giant virus diversity and host interactions through global metagenomics.</title>
        <authorList>
            <person name="Schulz F."/>
            <person name="Roux S."/>
            <person name="Paez-Espino D."/>
            <person name="Jungbluth S."/>
            <person name="Walsh D.A."/>
            <person name="Denef V.J."/>
            <person name="McMahon K.D."/>
            <person name="Konstantinidis K.T."/>
            <person name="Eloe-Fadrosh E.A."/>
            <person name="Kyrpides N.C."/>
            <person name="Woyke T."/>
        </authorList>
    </citation>
    <scope>NUCLEOTIDE SEQUENCE</scope>
    <source>
        <strain evidence="11">GVMAG-M-3300023184-182</strain>
    </source>
</reference>
<dbReference type="GO" id="GO:0006298">
    <property type="term" value="P:mismatch repair"/>
    <property type="evidence" value="ECO:0007669"/>
    <property type="project" value="TreeGrafter"/>
</dbReference>
<evidence type="ECO:0000256" key="7">
    <source>
        <dbReference type="ARBA" id="ARBA00022723"/>
    </source>
</evidence>
<dbReference type="InterPro" id="IPR001352">
    <property type="entry name" value="RNase_HII/HIII"/>
</dbReference>
<keyword evidence="9" id="KW-0378">Hydrolase</keyword>
<comment type="subcellular location">
    <subcellularLocation>
        <location evidence="3">Cytoplasm</location>
    </subcellularLocation>
</comment>
<evidence type="ECO:0000256" key="5">
    <source>
        <dbReference type="ARBA" id="ARBA00022490"/>
    </source>
</evidence>
<dbReference type="SUPFAM" id="SSF53098">
    <property type="entry name" value="Ribonuclease H-like"/>
    <property type="match status" value="1"/>
</dbReference>
<keyword evidence="6" id="KW-0540">Nuclease</keyword>
<evidence type="ECO:0000256" key="8">
    <source>
        <dbReference type="ARBA" id="ARBA00022759"/>
    </source>
</evidence>
<dbReference type="Pfam" id="PF01351">
    <property type="entry name" value="RNase_HII"/>
    <property type="match status" value="1"/>
</dbReference>
<sequence>MLLPIYDSDNFHIEIGIDEAGRGPLFGRLYVAAVILPKIEIDQQNIATKKIINWNSIKDSKKIKSKEKMKLCAEFIQKNVLAYSVKYIEHDRIDEINIRQCVFEGMHECIRDIISQLKDSPKNMFLLIDGNDFKPFRTYIQETSEIFTLPYKTIEGGDNKYLAIAAASILAKYSRDTYIEELCQQNKYLDENYGINNNMGYGTKQHLEGIVKYGITQWHRKTYGICKKSELCQI</sequence>
<keyword evidence="5" id="KW-0963">Cytoplasm</keyword>
<proteinExistence type="predicted"/>
<dbReference type="EC" id="3.1.26.4" evidence="4"/>
<dbReference type="GO" id="GO:0004523">
    <property type="term" value="F:RNA-DNA hybrid ribonuclease activity"/>
    <property type="evidence" value="ECO:0007669"/>
    <property type="project" value="UniProtKB-EC"/>
</dbReference>
<dbReference type="GO" id="GO:0005737">
    <property type="term" value="C:cytoplasm"/>
    <property type="evidence" value="ECO:0007669"/>
    <property type="project" value="UniProtKB-SubCell"/>
</dbReference>
<dbReference type="PROSITE" id="PS51975">
    <property type="entry name" value="RNASE_H_2"/>
    <property type="match status" value="1"/>
</dbReference>
<dbReference type="InterPro" id="IPR024567">
    <property type="entry name" value="RNase_HII/HIII_dom"/>
</dbReference>
<name>A0A6C0HYG4_9ZZZZ</name>
<dbReference type="GO" id="GO:0032299">
    <property type="term" value="C:ribonuclease H2 complex"/>
    <property type="evidence" value="ECO:0007669"/>
    <property type="project" value="TreeGrafter"/>
</dbReference>
<evidence type="ECO:0000313" key="11">
    <source>
        <dbReference type="EMBL" id="QHT85828.1"/>
    </source>
</evidence>
<dbReference type="GO" id="GO:0046872">
    <property type="term" value="F:metal ion binding"/>
    <property type="evidence" value="ECO:0007669"/>
    <property type="project" value="UniProtKB-KW"/>
</dbReference>
<dbReference type="InterPro" id="IPR036397">
    <property type="entry name" value="RNaseH_sf"/>
</dbReference>
<protein>
    <recommendedName>
        <fullName evidence="4">ribonuclease H</fullName>
        <ecNumber evidence="4">3.1.26.4</ecNumber>
    </recommendedName>
</protein>
<dbReference type="InterPro" id="IPR012337">
    <property type="entry name" value="RNaseH-like_sf"/>
</dbReference>
<evidence type="ECO:0000256" key="1">
    <source>
        <dbReference type="ARBA" id="ARBA00000077"/>
    </source>
</evidence>
<keyword evidence="8" id="KW-0255">Endonuclease</keyword>
<dbReference type="PANTHER" id="PTHR10954">
    <property type="entry name" value="RIBONUCLEASE H2 SUBUNIT A"/>
    <property type="match status" value="1"/>
</dbReference>
<dbReference type="EMBL" id="MN740047">
    <property type="protein sequence ID" value="QHT85828.1"/>
    <property type="molecule type" value="Genomic_DNA"/>
</dbReference>
<evidence type="ECO:0000256" key="6">
    <source>
        <dbReference type="ARBA" id="ARBA00022722"/>
    </source>
</evidence>
<dbReference type="GO" id="GO:0003723">
    <property type="term" value="F:RNA binding"/>
    <property type="evidence" value="ECO:0007669"/>
    <property type="project" value="InterPro"/>
</dbReference>
<comment type="function">
    <text evidence="2">Endonuclease that specifically degrades the RNA of RNA-DNA hybrids.</text>
</comment>
<feature type="domain" description="RNase H type-2" evidence="10">
    <location>
        <begin position="12"/>
        <end position="234"/>
    </location>
</feature>
<evidence type="ECO:0000256" key="4">
    <source>
        <dbReference type="ARBA" id="ARBA00012180"/>
    </source>
</evidence>
<dbReference type="AlphaFoldDB" id="A0A6C0HYG4"/>
<accession>A0A6C0HYG4</accession>